<protein>
    <submittedName>
        <fullName evidence="1">Uncharacterized protein</fullName>
    </submittedName>
</protein>
<reference evidence="1 2" key="1">
    <citation type="submission" date="2016-03" db="EMBL/GenBank/DDBJ databases">
        <title>Microsymbionts genomes from the relict species Vavilovia formosa (Stev.) Fed.</title>
        <authorList>
            <person name="Kopat V."/>
            <person name="Chirak E."/>
            <person name="Kimeklis A."/>
            <person name="Andronov E."/>
        </authorList>
    </citation>
    <scope>NUCLEOTIDE SEQUENCE [LARGE SCALE GENOMIC DNA]</scope>
    <source>
        <strain evidence="1 2">Vaf07</strain>
    </source>
</reference>
<accession>A0A163XV79</accession>
<dbReference type="Proteomes" id="UP000076574">
    <property type="component" value="Unassembled WGS sequence"/>
</dbReference>
<organism evidence="1 2">
    <name type="scientific">Tardiphaga robiniae</name>
    <dbReference type="NCBI Taxonomy" id="943830"/>
    <lineage>
        <taxon>Bacteria</taxon>
        <taxon>Pseudomonadati</taxon>
        <taxon>Pseudomonadota</taxon>
        <taxon>Alphaproteobacteria</taxon>
        <taxon>Hyphomicrobiales</taxon>
        <taxon>Nitrobacteraceae</taxon>
        <taxon>Tardiphaga</taxon>
    </lineage>
</organism>
<evidence type="ECO:0000313" key="1">
    <source>
        <dbReference type="EMBL" id="KZD21417.1"/>
    </source>
</evidence>
<comment type="caution">
    <text evidence="1">The sequence shown here is derived from an EMBL/GenBank/DDBJ whole genome shotgun (WGS) entry which is preliminary data.</text>
</comment>
<evidence type="ECO:0000313" key="2">
    <source>
        <dbReference type="Proteomes" id="UP000076574"/>
    </source>
</evidence>
<dbReference type="EMBL" id="LVYV01000045">
    <property type="protein sequence ID" value="KZD21417.1"/>
    <property type="molecule type" value="Genomic_DNA"/>
</dbReference>
<dbReference type="AlphaFoldDB" id="A0A163XV79"/>
<keyword evidence="2" id="KW-1185">Reference proteome</keyword>
<gene>
    <name evidence="1" type="ORF">A4A58_13680</name>
</gene>
<name>A0A163XV79_9BRAD</name>
<proteinExistence type="predicted"/>
<sequence length="78" mass="9026">MSIQFNVQGKGSETFLYNLGVLLVWRFGRASDEEALKMVVTYLTINEPERRREIFELAEKYAKKTCAPPISQDNLDKK</sequence>
<dbReference type="STRING" id="943830.A4A58_13680"/>